<evidence type="ECO:0000256" key="2">
    <source>
        <dbReference type="SAM" id="MobiDB-lite"/>
    </source>
</evidence>
<accession>A0ABY9T8S9</accession>
<sequence>MKRRLYLLLLSLLVLLFIPGWAAAASSAREESVNLMIGGQAVSPEVPPVIKSGRTLVPVRVIAEGLGANVDWNEAARTATISRGNQQLTLTLDSKKAVLNGKQVTLDTPPVISKQRMLLPLRFVGESLGVTVGWDNSTRTVIANETPQIELNGKKPAQTINAYRVADTMYISAQAVADQLGLKGMQWKRPEAGKTIDDQLVLPVDRLESELGGSFTWNEKKNTLEIERVNRLTEVSQEGDTVRIDTSLPVRADSFVLDGPARVVLDLPGTVLDDDLKELSRESDDGVVTVKNAEEDAVDAALDEEADEDQVDGEEPSDSSDEQAAEAAQPAEKPLIASLRYSQYSSSPDTVRVVIELNKKSQYNVSYTDRGLEVTLKAKPQKTGFLIVVDAGHGGKDPGSLGAAGNHEKDYNLAVANKVVALLKQYKEFQVVPVRTTDVFYELSERVAIANENNADLFLSIHANSFPKPTAGGTETFYYNANSKTFAQIVHKHLQGATGFTDRGVKATGYYVIKNTKMPAVLTETGFLSNPTENAKLTDPAFQDKIAKALVDAIREYYLSYQ</sequence>
<feature type="signal peptide" evidence="3">
    <location>
        <begin position="1"/>
        <end position="24"/>
    </location>
</feature>
<feature type="chain" id="PRO_5046094956" evidence="3">
    <location>
        <begin position="25"/>
        <end position="562"/>
    </location>
</feature>
<reference evidence="5 6" key="1">
    <citation type="submission" date="2023-09" db="EMBL/GenBank/DDBJ databases">
        <title>Complete Genome and Methylome dissection of Bacillus brevis NEB573 original source of BbsI restriction endonuclease.</title>
        <authorList>
            <person name="Fomenkov A."/>
            <person name="Roberts R.D."/>
        </authorList>
    </citation>
    <scope>NUCLEOTIDE SEQUENCE [LARGE SCALE GENOMIC DNA]</scope>
    <source>
        <strain evidence="5 6">NEB573</strain>
    </source>
</reference>
<organism evidence="5 6">
    <name type="scientific">Brevibacillus brevis</name>
    <name type="common">Bacillus brevis</name>
    <dbReference type="NCBI Taxonomy" id="1393"/>
    <lineage>
        <taxon>Bacteria</taxon>
        <taxon>Bacillati</taxon>
        <taxon>Bacillota</taxon>
        <taxon>Bacilli</taxon>
        <taxon>Bacillales</taxon>
        <taxon>Paenibacillaceae</taxon>
        <taxon>Brevibacillus</taxon>
    </lineage>
</organism>
<dbReference type="SUPFAM" id="SSF55383">
    <property type="entry name" value="Copper amine oxidase, domain N"/>
    <property type="match status" value="1"/>
</dbReference>
<evidence type="ECO:0000256" key="3">
    <source>
        <dbReference type="SAM" id="SignalP"/>
    </source>
</evidence>
<keyword evidence="1" id="KW-0378">Hydrolase</keyword>
<keyword evidence="3" id="KW-0732">Signal</keyword>
<dbReference type="CDD" id="cd02696">
    <property type="entry name" value="MurNAc-LAA"/>
    <property type="match status" value="1"/>
</dbReference>
<feature type="region of interest" description="Disordered" evidence="2">
    <location>
        <begin position="292"/>
        <end position="332"/>
    </location>
</feature>
<dbReference type="InterPro" id="IPR002508">
    <property type="entry name" value="MurNAc-LAA_cat"/>
</dbReference>
<dbReference type="Gene3D" id="3.40.630.40">
    <property type="entry name" value="Zn-dependent exopeptidases"/>
    <property type="match status" value="1"/>
</dbReference>
<dbReference type="PANTHER" id="PTHR30404">
    <property type="entry name" value="N-ACETYLMURAMOYL-L-ALANINE AMIDASE"/>
    <property type="match status" value="1"/>
</dbReference>
<dbReference type="SUPFAM" id="SSF53187">
    <property type="entry name" value="Zn-dependent exopeptidases"/>
    <property type="match status" value="1"/>
</dbReference>
<evidence type="ECO:0000313" key="6">
    <source>
        <dbReference type="Proteomes" id="UP001256827"/>
    </source>
</evidence>
<dbReference type="InterPro" id="IPR012854">
    <property type="entry name" value="Cu_amine_oxidase-like_N"/>
</dbReference>
<proteinExistence type="predicted"/>
<dbReference type="RefSeq" id="WP_310768980.1">
    <property type="nucleotide sequence ID" value="NZ_CP134050.1"/>
</dbReference>
<keyword evidence="6" id="KW-1185">Reference proteome</keyword>
<evidence type="ECO:0000259" key="4">
    <source>
        <dbReference type="SMART" id="SM00646"/>
    </source>
</evidence>
<evidence type="ECO:0000313" key="5">
    <source>
        <dbReference type="EMBL" id="WNC15327.1"/>
    </source>
</evidence>
<evidence type="ECO:0000256" key="1">
    <source>
        <dbReference type="ARBA" id="ARBA00022801"/>
    </source>
</evidence>
<dbReference type="InterPro" id="IPR050695">
    <property type="entry name" value="N-acetylmuramoyl_amidase_3"/>
</dbReference>
<dbReference type="Pfam" id="PF07833">
    <property type="entry name" value="Cu_amine_oxidN1"/>
    <property type="match status" value="1"/>
</dbReference>
<dbReference type="Proteomes" id="UP001256827">
    <property type="component" value="Chromosome"/>
</dbReference>
<protein>
    <submittedName>
        <fullName evidence="5">N-acetylmuramoyl-L-alanine amidase family protein</fullName>
    </submittedName>
</protein>
<feature type="compositionally biased region" description="Acidic residues" evidence="2">
    <location>
        <begin position="295"/>
        <end position="324"/>
    </location>
</feature>
<gene>
    <name evidence="5" type="ORF">RGB73_02825</name>
</gene>
<dbReference type="InterPro" id="IPR021731">
    <property type="entry name" value="AMIN_dom"/>
</dbReference>
<dbReference type="Pfam" id="PF01520">
    <property type="entry name" value="Amidase_3"/>
    <property type="match status" value="1"/>
</dbReference>
<name>A0ABY9T8S9_BREBE</name>
<dbReference type="Pfam" id="PF11741">
    <property type="entry name" value="AMIN"/>
    <property type="match status" value="1"/>
</dbReference>
<dbReference type="InterPro" id="IPR036582">
    <property type="entry name" value="Mao_N_sf"/>
</dbReference>
<feature type="domain" description="MurNAc-LAA" evidence="4">
    <location>
        <begin position="447"/>
        <end position="555"/>
    </location>
</feature>
<dbReference type="PANTHER" id="PTHR30404:SF0">
    <property type="entry name" value="N-ACETYLMURAMOYL-L-ALANINE AMIDASE AMIC"/>
    <property type="match status" value="1"/>
</dbReference>
<dbReference type="SMART" id="SM00646">
    <property type="entry name" value="Ami_3"/>
    <property type="match status" value="1"/>
</dbReference>
<dbReference type="Gene3D" id="3.30.457.10">
    <property type="entry name" value="Copper amine oxidase-like, N-terminal domain"/>
    <property type="match status" value="1"/>
</dbReference>
<dbReference type="EMBL" id="CP134050">
    <property type="protein sequence ID" value="WNC15327.1"/>
    <property type="molecule type" value="Genomic_DNA"/>
</dbReference>
<dbReference type="Gene3D" id="2.60.40.3500">
    <property type="match status" value="2"/>
</dbReference>